<feature type="region of interest" description="Disordered" evidence="1">
    <location>
        <begin position="49"/>
        <end position="80"/>
    </location>
</feature>
<evidence type="ECO:0000313" key="2">
    <source>
        <dbReference type="EMBL" id="CAL0327625.1"/>
    </source>
</evidence>
<proteinExistence type="predicted"/>
<dbReference type="Proteomes" id="UP001497480">
    <property type="component" value="Unassembled WGS sequence"/>
</dbReference>
<organism evidence="2 3">
    <name type="scientific">Lupinus luteus</name>
    <name type="common">European yellow lupine</name>
    <dbReference type="NCBI Taxonomy" id="3873"/>
    <lineage>
        <taxon>Eukaryota</taxon>
        <taxon>Viridiplantae</taxon>
        <taxon>Streptophyta</taxon>
        <taxon>Embryophyta</taxon>
        <taxon>Tracheophyta</taxon>
        <taxon>Spermatophyta</taxon>
        <taxon>Magnoliopsida</taxon>
        <taxon>eudicotyledons</taxon>
        <taxon>Gunneridae</taxon>
        <taxon>Pentapetalae</taxon>
        <taxon>rosids</taxon>
        <taxon>fabids</taxon>
        <taxon>Fabales</taxon>
        <taxon>Fabaceae</taxon>
        <taxon>Papilionoideae</taxon>
        <taxon>50 kb inversion clade</taxon>
        <taxon>genistoids sensu lato</taxon>
        <taxon>core genistoids</taxon>
        <taxon>Genisteae</taxon>
        <taxon>Lupinus</taxon>
    </lineage>
</organism>
<evidence type="ECO:0000256" key="1">
    <source>
        <dbReference type="SAM" id="MobiDB-lite"/>
    </source>
</evidence>
<dbReference type="AlphaFoldDB" id="A0AAV1Y3H7"/>
<gene>
    <name evidence="2" type="ORF">LLUT_LOCUS28685</name>
</gene>
<dbReference type="EMBL" id="CAXHTB010000020">
    <property type="protein sequence ID" value="CAL0327625.1"/>
    <property type="molecule type" value="Genomic_DNA"/>
</dbReference>
<evidence type="ECO:0000313" key="3">
    <source>
        <dbReference type="Proteomes" id="UP001497480"/>
    </source>
</evidence>
<comment type="caution">
    <text evidence="2">The sequence shown here is derived from an EMBL/GenBank/DDBJ whole genome shotgun (WGS) entry which is preliminary data.</text>
</comment>
<protein>
    <submittedName>
        <fullName evidence="2">Uncharacterized protein</fullName>
    </submittedName>
</protein>
<reference evidence="2 3" key="1">
    <citation type="submission" date="2024-03" db="EMBL/GenBank/DDBJ databases">
        <authorList>
            <person name="Martinez-Hernandez J."/>
        </authorList>
    </citation>
    <scope>NUCLEOTIDE SEQUENCE [LARGE SCALE GENOMIC DNA]</scope>
</reference>
<sequence length="80" mass="8885">MGNYKALTPDLSCHKAKPRGDWNLKTLMNLLMRQWDHRAFLSALWDAEERSSSNDGDVVRSSCGRHSPNDKNGIGGVPSS</sequence>
<accession>A0AAV1Y3H7</accession>
<name>A0AAV1Y3H7_LUPLU</name>
<keyword evidence="3" id="KW-1185">Reference proteome</keyword>